<dbReference type="AlphaFoldDB" id="A0A285NXP8"/>
<keyword evidence="2" id="KW-1185">Reference proteome</keyword>
<gene>
    <name evidence="1" type="ORF">SAMN05421503_2295</name>
</gene>
<accession>A0A285NXP8</accession>
<evidence type="ECO:0000313" key="2">
    <source>
        <dbReference type="Proteomes" id="UP000219356"/>
    </source>
</evidence>
<name>A0A285NXP8_9BACI</name>
<dbReference type="EMBL" id="OBEK01000003">
    <property type="protein sequence ID" value="SNZ14260.1"/>
    <property type="molecule type" value="Genomic_DNA"/>
</dbReference>
<proteinExistence type="predicted"/>
<sequence length="48" mass="5487">MPIIEKDFSIPSLPNNLFSNQGKRPHITPGIPYLIKDDTSLLYLFERG</sequence>
<evidence type="ECO:0000313" key="1">
    <source>
        <dbReference type="EMBL" id="SNZ14260.1"/>
    </source>
</evidence>
<reference evidence="2" key="1">
    <citation type="submission" date="2017-09" db="EMBL/GenBank/DDBJ databases">
        <authorList>
            <person name="Varghese N."/>
            <person name="Submissions S."/>
        </authorList>
    </citation>
    <scope>NUCLEOTIDE SEQUENCE [LARGE SCALE GENOMIC DNA]</scope>
    <source>
        <strain evidence="2">CGMCC 1.8913</strain>
    </source>
</reference>
<dbReference type="Proteomes" id="UP000219356">
    <property type="component" value="Unassembled WGS sequence"/>
</dbReference>
<organism evidence="1 2">
    <name type="scientific">Terribacillus aidingensis</name>
    <dbReference type="NCBI Taxonomy" id="586416"/>
    <lineage>
        <taxon>Bacteria</taxon>
        <taxon>Bacillati</taxon>
        <taxon>Bacillota</taxon>
        <taxon>Bacilli</taxon>
        <taxon>Bacillales</taxon>
        <taxon>Bacillaceae</taxon>
        <taxon>Terribacillus</taxon>
    </lineage>
</organism>
<protein>
    <submittedName>
        <fullName evidence="1">Uncharacterized protein</fullName>
    </submittedName>
</protein>